<name>A0A367YU71_9ACTN</name>
<dbReference type="PANTHER" id="PTHR35010">
    <property type="entry name" value="BLL4672 PROTEIN-RELATED"/>
    <property type="match status" value="1"/>
</dbReference>
<proteinExistence type="predicted"/>
<dbReference type="Pfam" id="PF13560">
    <property type="entry name" value="HTH_31"/>
    <property type="match status" value="1"/>
</dbReference>
<comment type="caution">
    <text evidence="3">The sequence shown here is derived from an EMBL/GenBank/DDBJ whole genome shotgun (WGS) entry which is preliminary data.</text>
</comment>
<dbReference type="Gene3D" id="1.10.260.40">
    <property type="entry name" value="lambda repressor-like DNA-binding domains"/>
    <property type="match status" value="1"/>
</dbReference>
<evidence type="ECO:0000313" key="3">
    <source>
        <dbReference type="EMBL" id="RCK69404.1"/>
    </source>
</evidence>
<evidence type="ECO:0000313" key="4">
    <source>
        <dbReference type="Proteomes" id="UP000252770"/>
    </source>
</evidence>
<protein>
    <submittedName>
        <fullName evidence="3">XRE family transcriptional regulator</fullName>
    </submittedName>
</protein>
<organism evidence="3 4">
    <name type="scientific">Desertihabitans brevis</name>
    <dbReference type="NCBI Taxonomy" id="2268447"/>
    <lineage>
        <taxon>Bacteria</taxon>
        <taxon>Bacillati</taxon>
        <taxon>Actinomycetota</taxon>
        <taxon>Actinomycetes</taxon>
        <taxon>Propionibacteriales</taxon>
        <taxon>Propionibacteriaceae</taxon>
        <taxon>Desertihabitans</taxon>
    </lineage>
</organism>
<dbReference type="PANTHER" id="PTHR35010:SF2">
    <property type="entry name" value="BLL4672 PROTEIN"/>
    <property type="match status" value="1"/>
</dbReference>
<dbReference type="GO" id="GO:0003677">
    <property type="term" value="F:DNA binding"/>
    <property type="evidence" value="ECO:0007669"/>
    <property type="project" value="InterPro"/>
</dbReference>
<dbReference type="Proteomes" id="UP000252770">
    <property type="component" value="Unassembled WGS sequence"/>
</dbReference>
<accession>A0A367YU71</accession>
<dbReference type="AlphaFoldDB" id="A0A367YU71"/>
<feature type="region of interest" description="Disordered" evidence="1">
    <location>
        <begin position="16"/>
        <end position="35"/>
    </location>
</feature>
<dbReference type="EMBL" id="QOUI01000006">
    <property type="protein sequence ID" value="RCK69404.1"/>
    <property type="molecule type" value="Genomic_DNA"/>
</dbReference>
<dbReference type="PROSITE" id="PS50943">
    <property type="entry name" value="HTH_CROC1"/>
    <property type="match status" value="1"/>
</dbReference>
<sequence>MTTASTAARELGAFLRSRREQTRPEDLGLEPGPRRRVEGLRREEVAALAGLSTDYYQRLEQGRNVRPSDAVLDSIADALDLDEVERRHLMTVARAARRPSPPRRRARERVPDNARLLIASLGLPAFAVNRHLDVLAWNGLAAELLGDPLPLAPSHRNVLITLFRDEESRLRCAGWETMALDYIGMLRAAVALDPDHPRAVAIIGELSIQSAEFRRMWAKHDVRESVHGAKTIRHPRIGEIDVEWDAYPLPGTPGMHLIVFTPQPGNEDRLRLLATVSGLDAAARSSESSREVPGRRDDSRLPRADV</sequence>
<evidence type="ECO:0000259" key="2">
    <source>
        <dbReference type="PROSITE" id="PS50943"/>
    </source>
</evidence>
<dbReference type="Pfam" id="PF17765">
    <property type="entry name" value="MLTR_LBD"/>
    <property type="match status" value="1"/>
</dbReference>
<dbReference type="CDD" id="cd00093">
    <property type="entry name" value="HTH_XRE"/>
    <property type="match status" value="1"/>
</dbReference>
<feature type="compositionally biased region" description="Basic and acidic residues" evidence="1">
    <location>
        <begin position="287"/>
        <end position="306"/>
    </location>
</feature>
<dbReference type="RefSeq" id="WP_114126722.1">
    <property type="nucleotide sequence ID" value="NZ_QOUI01000006.1"/>
</dbReference>
<keyword evidence="4" id="KW-1185">Reference proteome</keyword>
<dbReference type="Gene3D" id="3.30.450.180">
    <property type="match status" value="1"/>
</dbReference>
<dbReference type="InterPro" id="IPR010982">
    <property type="entry name" value="Lambda_DNA-bd_dom_sf"/>
</dbReference>
<dbReference type="SMART" id="SM00530">
    <property type="entry name" value="HTH_XRE"/>
    <property type="match status" value="1"/>
</dbReference>
<feature type="compositionally biased region" description="Basic and acidic residues" evidence="1">
    <location>
        <begin position="17"/>
        <end position="35"/>
    </location>
</feature>
<dbReference type="InterPro" id="IPR041413">
    <property type="entry name" value="MLTR_LBD"/>
</dbReference>
<reference evidence="3 4" key="1">
    <citation type="submission" date="2018-07" db="EMBL/GenBank/DDBJ databases">
        <title>Desertimonas flava gen. nov. sp. nov.</title>
        <authorList>
            <person name="Liu S."/>
        </authorList>
    </citation>
    <scope>NUCLEOTIDE SEQUENCE [LARGE SCALE GENOMIC DNA]</scope>
    <source>
        <strain evidence="3 4">16Sb5-5</strain>
    </source>
</reference>
<dbReference type="SUPFAM" id="SSF47413">
    <property type="entry name" value="lambda repressor-like DNA-binding domains"/>
    <property type="match status" value="1"/>
</dbReference>
<feature type="domain" description="HTH cro/C1-type" evidence="2">
    <location>
        <begin position="39"/>
        <end position="86"/>
    </location>
</feature>
<feature type="region of interest" description="Disordered" evidence="1">
    <location>
        <begin position="280"/>
        <end position="306"/>
    </location>
</feature>
<dbReference type="InterPro" id="IPR001387">
    <property type="entry name" value="Cro/C1-type_HTH"/>
</dbReference>
<evidence type="ECO:0000256" key="1">
    <source>
        <dbReference type="SAM" id="MobiDB-lite"/>
    </source>
</evidence>
<gene>
    <name evidence="3" type="ORF">DT076_10985</name>
</gene>